<accession>A0ABT5LT37</accession>
<organism evidence="2 3">
    <name type="scientific">Xenorhabdus anantnagensis</name>
    <dbReference type="NCBI Taxonomy" id="3025875"/>
    <lineage>
        <taxon>Bacteria</taxon>
        <taxon>Pseudomonadati</taxon>
        <taxon>Pseudomonadota</taxon>
        <taxon>Gammaproteobacteria</taxon>
        <taxon>Enterobacterales</taxon>
        <taxon>Morganellaceae</taxon>
        <taxon>Xenorhabdus</taxon>
    </lineage>
</organism>
<comment type="caution">
    <text evidence="2">The sequence shown here is derived from an EMBL/GenBank/DDBJ whole genome shotgun (WGS) entry which is preliminary data.</text>
</comment>
<evidence type="ECO:0000313" key="2">
    <source>
        <dbReference type="EMBL" id="MDC9597567.1"/>
    </source>
</evidence>
<proteinExistence type="predicted"/>
<keyword evidence="3" id="KW-1185">Reference proteome</keyword>
<keyword evidence="1" id="KW-0472">Membrane</keyword>
<dbReference type="Proteomes" id="UP001220225">
    <property type="component" value="Unassembled WGS sequence"/>
</dbReference>
<evidence type="ECO:0000313" key="3">
    <source>
        <dbReference type="Proteomes" id="UP001220225"/>
    </source>
</evidence>
<name>A0ABT5LT37_9GAMM</name>
<feature type="transmembrane region" description="Helical" evidence="1">
    <location>
        <begin position="55"/>
        <end position="77"/>
    </location>
</feature>
<keyword evidence="1" id="KW-0812">Transmembrane</keyword>
<feature type="transmembrane region" description="Helical" evidence="1">
    <location>
        <begin position="92"/>
        <end position="114"/>
    </location>
</feature>
<protein>
    <submittedName>
        <fullName evidence="2">Uncharacterized protein</fullName>
    </submittedName>
</protein>
<feature type="transmembrane region" description="Helical" evidence="1">
    <location>
        <begin position="151"/>
        <end position="172"/>
    </location>
</feature>
<dbReference type="RefSeq" id="WP_273576125.1">
    <property type="nucleotide sequence ID" value="NZ_JAQRFN010000014.1"/>
</dbReference>
<feature type="transmembrane region" description="Helical" evidence="1">
    <location>
        <begin position="126"/>
        <end position="145"/>
    </location>
</feature>
<sequence>MNIKSFVLNEGFKKLLDKSIDLESKIKTADPALENITVDERSYKKFLDYPGRLKITLIIFFITIVYMAFFSGAAVAIPDLLINNSPSNEIKSFSFVLSLLISGVISIFHIGFTLRGYYYGPVIHKSVNSIVFIFSLFICILQETFISDGVYFFSIMLCCLLIKLILNSQYYSDFIWTRMCLRINRVLFENELNKIKVFNKKQLREYSRVLKLEKRKKIRDKKRARHSEGK</sequence>
<dbReference type="EMBL" id="JAQRFN010000014">
    <property type="protein sequence ID" value="MDC9597567.1"/>
    <property type="molecule type" value="Genomic_DNA"/>
</dbReference>
<gene>
    <name evidence="2" type="ORF">PSI14_12055</name>
</gene>
<keyword evidence="1" id="KW-1133">Transmembrane helix</keyword>
<reference evidence="2 3" key="1">
    <citation type="submission" date="2023-02" db="EMBL/GenBank/DDBJ databases">
        <title>Entomopathogenic bacteria.</title>
        <authorList>
            <person name="Machado R.A."/>
        </authorList>
    </citation>
    <scope>NUCLEOTIDE SEQUENCE [LARGE SCALE GENOMIC DNA]</scope>
    <source>
        <strain evidence="2 3">XENO-2</strain>
    </source>
</reference>
<evidence type="ECO:0000256" key="1">
    <source>
        <dbReference type="SAM" id="Phobius"/>
    </source>
</evidence>